<keyword evidence="7" id="KW-0411">Iron-sulfur</keyword>
<dbReference type="AlphaFoldDB" id="A0A9D1FFK8"/>
<evidence type="ECO:0000313" key="9">
    <source>
        <dbReference type="EMBL" id="HIS70681.1"/>
    </source>
</evidence>
<dbReference type="PROSITE" id="PS00198">
    <property type="entry name" value="4FE4S_FER_1"/>
    <property type="match status" value="2"/>
</dbReference>
<keyword evidence="6" id="KW-0408">Iron</keyword>
<evidence type="ECO:0000256" key="2">
    <source>
        <dbReference type="ARBA" id="ARBA00022485"/>
    </source>
</evidence>
<dbReference type="PANTHER" id="PTHR43687">
    <property type="entry name" value="ADENYLYLSULFATE REDUCTASE, BETA SUBUNIT"/>
    <property type="match status" value="1"/>
</dbReference>
<evidence type="ECO:0000313" key="10">
    <source>
        <dbReference type="Proteomes" id="UP000886742"/>
    </source>
</evidence>
<protein>
    <submittedName>
        <fullName evidence="9">4Fe-4S binding protein</fullName>
    </submittedName>
</protein>
<dbReference type="PROSITE" id="PS51379">
    <property type="entry name" value="4FE4S_FER_2"/>
    <property type="match status" value="2"/>
</dbReference>
<dbReference type="Gene3D" id="3.30.70.20">
    <property type="match status" value="2"/>
</dbReference>
<keyword evidence="1" id="KW-0813">Transport</keyword>
<gene>
    <name evidence="9" type="ORF">IAD02_01690</name>
</gene>
<accession>A0A9D1FFK8</accession>
<dbReference type="PANTHER" id="PTHR43687:SF6">
    <property type="entry name" value="L-ASPARTATE SEMIALDEHYDE SULFURTRANSFERASE IRON-SULFUR SUBUNIT"/>
    <property type="match status" value="1"/>
</dbReference>
<dbReference type="GO" id="GO:0046872">
    <property type="term" value="F:metal ion binding"/>
    <property type="evidence" value="ECO:0007669"/>
    <property type="project" value="UniProtKB-KW"/>
</dbReference>
<feature type="domain" description="4Fe-4S ferredoxin-type" evidence="8">
    <location>
        <begin position="31"/>
        <end position="60"/>
    </location>
</feature>
<evidence type="ECO:0000256" key="6">
    <source>
        <dbReference type="ARBA" id="ARBA00023004"/>
    </source>
</evidence>
<dbReference type="SUPFAM" id="SSF54862">
    <property type="entry name" value="4Fe-4S ferredoxins"/>
    <property type="match status" value="1"/>
</dbReference>
<organism evidence="9 10">
    <name type="scientific">Candidatus Enterousia intestinigallinarum</name>
    <dbReference type="NCBI Taxonomy" id="2840790"/>
    <lineage>
        <taxon>Bacteria</taxon>
        <taxon>Pseudomonadati</taxon>
        <taxon>Pseudomonadota</taxon>
        <taxon>Alphaproteobacteria</taxon>
        <taxon>Candidatus Enterousia</taxon>
    </lineage>
</organism>
<keyword evidence="4" id="KW-0677">Repeat</keyword>
<reference evidence="9" key="2">
    <citation type="journal article" date="2021" name="PeerJ">
        <title>Extensive microbial diversity within the chicken gut microbiome revealed by metagenomics and culture.</title>
        <authorList>
            <person name="Gilroy R."/>
            <person name="Ravi A."/>
            <person name="Getino M."/>
            <person name="Pursley I."/>
            <person name="Horton D.L."/>
            <person name="Alikhan N.F."/>
            <person name="Baker D."/>
            <person name="Gharbi K."/>
            <person name="Hall N."/>
            <person name="Watson M."/>
            <person name="Adriaenssens E.M."/>
            <person name="Foster-Nyarko E."/>
            <person name="Jarju S."/>
            <person name="Secka A."/>
            <person name="Antonio M."/>
            <person name="Oren A."/>
            <person name="Chaudhuri R.R."/>
            <person name="La Ragione R."/>
            <person name="Hildebrand F."/>
            <person name="Pallen M.J."/>
        </authorList>
    </citation>
    <scope>NUCLEOTIDE SEQUENCE</scope>
    <source>
        <strain evidence="9">ChiGjej3B3-5194</strain>
    </source>
</reference>
<evidence type="ECO:0000259" key="8">
    <source>
        <dbReference type="PROSITE" id="PS51379"/>
    </source>
</evidence>
<dbReference type="InterPro" id="IPR017900">
    <property type="entry name" value="4Fe4S_Fe_S_CS"/>
</dbReference>
<reference evidence="9" key="1">
    <citation type="submission" date="2020-10" db="EMBL/GenBank/DDBJ databases">
        <authorList>
            <person name="Gilroy R."/>
        </authorList>
    </citation>
    <scope>NUCLEOTIDE SEQUENCE</scope>
    <source>
        <strain evidence="9">ChiGjej3B3-5194</strain>
    </source>
</reference>
<dbReference type="Proteomes" id="UP000886742">
    <property type="component" value="Unassembled WGS sequence"/>
</dbReference>
<sequence>MAYKIDPAKCIGCHTCMGACPVMAISTAPDGKCVIDPTKCISCGTCAAVCPVAAIAPDVK</sequence>
<evidence type="ECO:0000256" key="3">
    <source>
        <dbReference type="ARBA" id="ARBA00022723"/>
    </source>
</evidence>
<name>A0A9D1FFK8_9PROT</name>
<keyword evidence="5" id="KW-0249">Electron transport</keyword>
<dbReference type="InterPro" id="IPR050572">
    <property type="entry name" value="Fe-S_Ferredoxin"/>
</dbReference>
<evidence type="ECO:0000256" key="5">
    <source>
        <dbReference type="ARBA" id="ARBA00022982"/>
    </source>
</evidence>
<proteinExistence type="predicted"/>
<keyword evidence="2" id="KW-0004">4Fe-4S</keyword>
<evidence type="ECO:0000256" key="7">
    <source>
        <dbReference type="ARBA" id="ARBA00023014"/>
    </source>
</evidence>
<dbReference type="EMBL" id="DVJI01000008">
    <property type="protein sequence ID" value="HIS70681.1"/>
    <property type="molecule type" value="Genomic_DNA"/>
</dbReference>
<feature type="domain" description="4Fe-4S ferredoxin-type" evidence="8">
    <location>
        <begin position="1"/>
        <end position="30"/>
    </location>
</feature>
<evidence type="ECO:0000256" key="4">
    <source>
        <dbReference type="ARBA" id="ARBA00022737"/>
    </source>
</evidence>
<dbReference type="InterPro" id="IPR017896">
    <property type="entry name" value="4Fe4S_Fe-S-bd"/>
</dbReference>
<keyword evidence="3" id="KW-0479">Metal-binding</keyword>
<comment type="caution">
    <text evidence="9">The sequence shown here is derived from an EMBL/GenBank/DDBJ whole genome shotgun (WGS) entry which is preliminary data.</text>
</comment>
<dbReference type="GO" id="GO:0051539">
    <property type="term" value="F:4 iron, 4 sulfur cluster binding"/>
    <property type="evidence" value="ECO:0007669"/>
    <property type="project" value="UniProtKB-KW"/>
</dbReference>
<dbReference type="Pfam" id="PF14697">
    <property type="entry name" value="Fer4_21"/>
    <property type="match status" value="1"/>
</dbReference>
<evidence type="ECO:0000256" key="1">
    <source>
        <dbReference type="ARBA" id="ARBA00022448"/>
    </source>
</evidence>